<name>A0A409VNI3_9AGAR</name>
<dbReference type="PANTHER" id="PTHR22705:SF0">
    <property type="entry name" value="ZZ-TYPE ZINC FINGER-CONTAINING PROTEIN 3"/>
    <property type="match status" value="1"/>
</dbReference>
<comment type="caution">
    <text evidence="4">The sequence shown here is derived from an EMBL/GenBank/DDBJ whole genome shotgun (WGS) entry which is preliminary data.</text>
</comment>
<sequence length="459" mass="51987">MQSNTSSVMDQTMISNDELVAKDREATIASLDGFIRTQRAILERQRSDIERLRAIKGEFNSLQNNDLNQAKQVPFNNKTGVLDEKPSTNQQLLTVVDSILSNDENKSALHISEQVDLNFALPKRLKWTCFEMCDTTRLRTLHQTAQLTTADRLNPRARSSLPPSDLQAYIRQARTTMVEPILAKVEATILNLNKFMDDSDYETDEEERTRQREREKIRELMKKKRLGGGLSLPSNRLLILEGGEGDNLDADGDNDVHIRRDVEDESIEVDIADTRSTSIESSFAHLGGKALPIPSHGGKRWPPLEQGYATKAPPPEREKNSKVKRKSNPKKSKSKRRSDDTESEMEVDMLDQGQLYGDDYLDDDPGSSSKSRTTTKGKVKTPKPKPETYKQAWTDSEQNLLEQLLDQIPEGEKFRWQKISRAMGGRRTPRQVASRVQKYFEKLKRFGVVLSQGAATVDA</sequence>
<dbReference type="InterPro" id="IPR009057">
    <property type="entry name" value="Homeodomain-like_sf"/>
</dbReference>
<proteinExistence type="predicted"/>
<accession>A0A409VNI3</accession>
<dbReference type="PANTHER" id="PTHR22705">
    <property type="entry name" value="ZINC FINGER, ZZ DOMAIN CONTAINING 3"/>
    <property type="match status" value="1"/>
</dbReference>
<keyword evidence="5" id="KW-1185">Reference proteome</keyword>
<feature type="domain" description="Myb-like" evidence="2">
    <location>
        <begin position="385"/>
        <end position="440"/>
    </location>
</feature>
<dbReference type="SMART" id="SM00717">
    <property type="entry name" value="SANT"/>
    <property type="match status" value="1"/>
</dbReference>
<organism evidence="4 5">
    <name type="scientific">Panaeolus cyanescens</name>
    <dbReference type="NCBI Taxonomy" id="181874"/>
    <lineage>
        <taxon>Eukaryota</taxon>
        <taxon>Fungi</taxon>
        <taxon>Dikarya</taxon>
        <taxon>Basidiomycota</taxon>
        <taxon>Agaricomycotina</taxon>
        <taxon>Agaricomycetes</taxon>
        <taxon>Agaricomycetidae</taxon>
        <taxon>Agaricales</taxon>
        <taxon>Agaricineae</taxon>
        <taxon>Galeropsidaceae</taxon>
        <taxon>Panaeolus</taxon>
    </lineage>
</organism>
<feature type="domain" description="HTH myb-type" evidence="3">
    <location>
        <begin position="385"/>
        <end position="444"/>
    </location>
</feature>
<dbReference type="Gene3D" id="1.10.10.60">
    <property type="entry name" value="Homeodomain-like"/>
    <property type="match status" value="1"/>
</dbReference>
<reference evidence="4 5" key="1">
    <citation type="journal article" date="2018" name="Evol. Lett.">
        <title>Horizontal gene cluster transfer increased hallucinogenic mushroom diversity.</title>
        <authorList>
            <person name="Reynolds H.T."/>
            <person name="Vijayakumar V."/>
            <person name="Gluck-Thaler E."/>
            <person name="Korotkin H.B."/>
            <person name="Matheny P.B."/>
            <person name="Slot J.C."/>
        </authorList>
    </citation>
    <scope>NUCLEOTIDE SEQUENCE [LARGE SCALE GENOMIC DNA]</scope>
    <source>
        <strain evidence="4 5">2629</strain>
    </source>
</reference>
<feature type="compositionally biased region" description="Basic residues" evidence="1">
    <location>
        <begin position="322"/>
        <end position="336"/>
    </location>
</feature>
<protein>
    <submittedName>
        <fullName evidence="4">Uncharacterized protein</fullName>
    </submittedName>
</protein>
<dbReference type="EMBL" id="NHTK01006019">
    <property type="protein sequence ID" value="PPQ67841.1"/>
    <property type="molecule type" value="Genomic_DNA"/>
</dbReference>
<dbReference type="Proteomes" id="UP000284842">
    <property type="component" value="Unassembled WGS sequence"/>
</dbReference>
<dbReference type="InterPro" id="IPR037830">
    <property type="entry name" value="ZZZ3"/>
</dbReference>
<dbReference type="InterPro" id="IPR001005">
    <property type="entry name" value="SANT/Myb"/>
</dbReference>
<dbReference type="InterPro" id="IPR017930">
    <property type="entry name" value="Myb_dom"/>
</dbReference>
<dbReference type="PROSITE" id="PS50090">
    <property type="entry name" value="MYB_LIKE"/>
    <property type="match status" value="1"/>
</dbReference>
<dbReference type="Pfam" id="PF23082">
    <property type="entry name" value="Myb_DNA-binding_2"/>
    <property type="match status" value="1"/>
</dbReference>
<gene>
    <name evidence="4" type="ORF">CVT24_003147</name>
</gene>
<dbReference type="CDD" id="cd00167">
    <property type="entry name" value="SANT"/>
    <property type="match status" value="1"/>
</dbReference>
<dbReference type="AlphaFoldDB" id="A0A409VNI3"/>
<evidence type="ECO:0000313" key="5">
    <source>
        <dbReference type="Proteomes" id="UP000284842"/>
    </source>
</evidence>
<dbReference type="OrthoDB" id="424753at2759"/>
<evidence type="ECO:0000259" key="3">
    <source>
        <dbReference type="PROSITE" id="PS51294"/>
    </source>
</evidence>
<evidence type="ECO:0000259" key="2">
    <source>
        <dbReference type="PROSITE" id="PS50090"/>
    </source>
</evidence>
<dbReference type="STRING" id="181874.A0A409VNI3"/>
<feature type="compositionally biased region" description="Basic residues" evidence="1">
    <location>
        <begin position="373"/>
        <end position="383"/>
    </location>
</feature>
<dbReference type="SUPFAM" id="SSF46689">
    <property type="entry name" value="Homeodomain-like"/>
    <property type="match status" value="1"/>
</dbReference>
<dbReference type="InParanoid" id="A0A409VNI3"/>
<feature type="region of interest" description="Disordered" evidence="1">
    <location>
        <begin position="290"/>
        <end position="392"/>
    </location>
</feature>
<evidence type="ECO:0000256" key="1">
    <source>
        <dbReference type="SAM" id="MobiDB-lite"/>
    </source>
</evidence>
<dbReference type="PROSITE" id="PS51294">
    <property type="entry name" value="HTH_MYB"/>
    <property type="match status" value="1"/>
</dbReference>
<evidence type="ECO:0000313" key="4">
    <source>
        <dbReference type="EMBL" id="PPQ67841.1"/>
    </source>
</evidence>